<name>A0ABS2XK18_POLSP</name>
<dbReference type="Proteomes" id="UP001166093">
    <property type="component" value="Unassembled WGS sequence"/>
</dbReference>
<protein>
    <submittedName>
        <fullName evidence="1">SCND3 protein</fullName>
    </submittedName>
</protein>
<accession>A0ABS2XK18</accession>
<dbReference type="PANTHER" id="PTHR45913:SF19">
    <property type="entry name" value="LOW QUALITY PROTEIN: ZINC FINGER BED DOMAIN-CONTAINING PROTEIN 5-LIKE"/>
    <property type="match status" value="1"/>
</dbReference>
<feature type="non-terminal residue" evidence="1">
    <location>
        <position position="171"/>
    </location>
</feature>
<proteinExistence type="predicted"/>
<comment type="caution">
    <text evidence="1">The sequence shown here is derived from an EMBL/GenBank/DDBJ whole genome shotgun (WGS) entry which is preliminary data.</text>
</comment>
<evidence type="ECO:0000313" key="2">
    <source>
        <dbReference type="Proteomes" id="UP001166093"/>
    </source>
</evidence>
<sequence length="171" mass="19372">MPSIVDACHEVLGVTAAKKVSGISNDTVSRRITDIAEDIESQLIERVKASGWFAIQLDELTHISSAVKIVVMVDKITAFKKKLKVWKERVECDCFDMFPSFAFMAIDNIPVFWIKVNTEYPQLGKLAVKILLPFISLSEIHPRIEKLVSTRQAQKSLESLVSESISFFFFF</sequence>
<gene>
    <name evidence="1" type="primary">Zbed9_15</name>
    <name evidence="1" type="ORF">GTO93_0002090</name>
</gene>
<evidence type="ECO:0000313" key="1">
    <source>
        <dbReference type="EMBL" id="MBN3274630.1"/>
    </source>
</evidence>
<keyword evidence="2" id="KW-1185">Reference proteome</keyword>
<dbReference type="EMBL" id="JAAWVQ010042167">
    <property type="protein sequence ID" value="MBN3274630.1"/>
    <property type="molecule type" value="Genomic_DNA"/>
</dbReference>
<feature type="non-terminal residue" evidence="1">
    <location>
        <position position="1"/>
    </location>
</feature>
<dbReference type="PANTHER" id="PTHR45913">
    <property type="entry name" value="EPM2A-INTERACTING PROTEIN 1"/>
    <property type="match status" value="1"/>
</dbReference>
<organism evidence="1 2">
    <name type="scientific">Polyodon spathula</name>
    <name type="common">North American paddlefish</name>
    <name type="synonym">Squalus spathula</name>
    <dbReference type="NCBI Taxonomy" id="7913"/>
    <lineage>
        <taxon>Eukaryota</taxon>
        <taxon>Metazoa</taxon>
        <taxon>Chordata</taxon>
        <taxon>Craniata</taxon>
        <taxon>Vertebrata</taxon>
        <taxon>Euteleostomi</taxon>
        <taxon>Actinopterygii</taxon>
        <taxon>Chondrostei</taxon>
        <taxon>Acipenseriformes</taxon>
        <taxon>Polyodontidae</taxon>
        <taxon>Polyodon</taxon>
    </lineage>
</organism>
<reference evidence="1" key="1">
    <citation type="journal article" date="2021" name="Cell">
        <title>Tracing the genetic footprints of vertebrate landing in non-teleost ray-finned fishes.</title>
        <authorList>
            <person name="Bi X."/>
            <person name="Wang K."/>
            <person name="Yang L."/>
            <person name="Pan H."/>
            <person name="Jiang H."/>
            <person name="Wei Q."/>
            <person name="Fang M."/>
            <person name="Yu H."/>
            <person name="Zhu C."/>
            <person name="Cai Y."/>
            <person name="He Y."/>
            <person name="Gan X."/>
            <person name="Zeng H."/>
            <person name="Yu D."/>
            <person name="Zhu Y."/>
            <person name="Jiang H."/>
            <person name="Qiu Q."/>
            <person name="Yang H."/>
            <person name="Zhang Y.E."/>
            <person name="Wang W."/>
            <person name="Zhu M."/>
            <person name="He S."/>
            <person name="Zhang G."/>
        </authorList>
    </citation>
    <scope>NUCLEOTIDE SEQUENCE</scope>
    <source>
        <strain evidence="1">Pddl_001</strain>
    </source>
</reference>